<dbReference type="OrthoDB" id="2789670at2759"/>
<gene>
    <name evidence="10" type="ORF">DFL_009441</name>
</gene>
<dbReference type="VEuPathDB" id="FungiDB:DFL_009441"/>
<dbReference type="RefSeq" id="XP_067487127.1">
    <property type="nucleotide sequence ID" value="XM_067639327.1"/>
</dbReference>
<evidence type="ECO:0000256" key="6">
    <source>
        <dbReference type="ARBA" id="ARBA00023004"/>
    </source>
</evidence>
<dbReference type="AlphaFoldDB" id="A0A436ZRZ7"/>
<feature type="binding site" description="axial binding residue" evidence="8">
    <location>
        <position position="391"/>
    </location>
    <ligand>
        <name>heme</name>
        <dbReference type="ChEBI" id="CHEBI:30413"/>
    </ligand>
    <ligandPart>
        <name>Fe</name>
        <dbReference type="ChEBI" id="CHEBI:18248"/>
    </ligandPart>
</feature>
<dbReference type="InterPro" id="IPR050364">
    <property type="entry name" value="Cytochrome_P450_fung"/>
</dbReference>
<dbReference type="InterPro" id="IPR017972">
    <property type="entry name" value="Cyt_P450_CS"/>
</dbReference>
<evidence type="ECO:0000256" key="2">
    <source>
        <dbReference type="ARBA" id="ARBA00010617"/>
    </source>
</evidence>
<comment type="caution">
    <text evidence="10">The sequence shown here is derived from an EMBL/GenBank/DDBJ whole genome shotgun (WGS) entry which is preliminary data.</text>
</comment>
<dbReference type="GO" id="GO:0004497">
    <property type="term" value="F:monooxygenase activity"/>
    <property type="evidence" value="ECO:0007669"/>
    <property type="project" value="UniProtKB-KW"/>
</dbReference>
<evidence type="ECO:0000256" key="5">
    <source>
        <dbReference type="ARBA" id="ARBA00023002"/>
    </source>
</evidence>
<evidence type="ECO:0000256" key="8">
    <source>
        <dbReference type="PIRSR" id="PIRSR602401-1"/>
    </source>
</evidence>
<dbReference type="GeneID" id="93591752"/>
<name>A0A436ZRZ7_ARTFL</name>
<keyword evidence="5 9" id="KW-0560">Oxidoreductase</keyword>
<dbReference type="Proteomes" id="UP000283090">
    <property type="component" value="Unassembled WGS sequence"/>
</dbReference>
<dbReference type="InterPro" id="IPR036396">
    <property type="entry name" value="Cyt_P450_sf"/>
</dbReference>
<dbReference type="SUPFAM" id="SSF48264">
    <property type="entry name" value="Cytochrome P450"/>
    <property type="match status" value="1"/>
</dbReference>
<dbReference type="STRING" id="97331.A0A436ZRZ7"/>
<evidence type="ECO:0000256" key="3">
    <source>
        <dbReference type="ARBA" id="ARBA00022617"/>
    </source>
</evidence>
<keyword evidence="6 8" id="KW-0408">Iron</keyword>
<dbReference type="Pfam" id="PF00067">
    <property type="entry name" value="p450"/>
    <property type="match status" value="1"/>
</dbReference>
<sequence>MLWPGILILLLYLIYRYSSQIRRRLPPGPKPLPLLGNIRDFPPPGVPEFQHWLKHKDQYGGISSVSALGYTTLFRRYRKLLHQELGTKVSAAQFRDTQEFEANRQLVRSLRRPEDWVKNFQTTAGATILKTTYGYTVEPEKSDALVEQVEKMMKEFSLAATPLAWTVDLIPILRYLPEWLPGASFKKISRAWKKSVEGTAYMPYQFVQRKMAASCHRQSYVSRLVEQCKKESKNGYLSPEDEHAITWTAANLYAAGADTTVVTMTAFTLAMILFPKVQRKAQEEIDRVVGTDRLPGFEDRERLPYINALVKEAIRWWSVTPLGFTHTVGEDMEYNGYFIPKGAYLLPAIWWFLHDPKVYADPETFEPERFLSPRNEPDPMAHAFGYGRRICPGRFFGEASLYINIAKSLAVFNINKAVGKDGKEVDVEAKTTPGVLSYLNKFQFRITPRSAKHVDLVKQLESKHLWDEGDSEMIENIRNQI</sequence>
<dbReference type="Gene3D" id="1.10.630.10">
    <property type="entry name" value="Cytochrome P450"/>
    <property type="match status" value="1"/>
</dbReference>
<dbReference type="GO" id="GO:0016705">
    <property type="term" value="F:oxidoreductase activity, acting on paired donors, with incorporation or reduction of molecular oxygen"/>
    <property type="evidence" value="ECO:0007669"/>
    <property type="project" value="InterPro"/>
</dbReference>
<organism evidence="10 11">
    <name type="scientific">Arthrobotrys flagrans</name>
    <name type="common">Nematode-trapping fungus</name>
    <name type="synonym">Trichothecium flagrans</name>
    <dbReference type="NCBI Taxonomy" id="97331"/>
    <lineage>
        <taxon>Eukaryota</taxon>
        <taxon>Fungi</taxon>
        <taxon>Dikarya</taxon>
        <taxon>Ascomycota</taxon>
        <taxon>Pezizomycotina</taxon>
        <taxon>Orbiliomycetes</taxon>
        <taxon>Orbiliales</taxon>
        <taxon>Orbiliaceae</taxon>
        <taxon>Arthrobotrys</taxon>
    </lineage>
</organism>
<comment type="cofactor">
    <cofactor evidence="1 8">
        <name>heme</name>
        <dbReference type="ChEBI" id="CHEBI:30413"/>
    </cofactor>
</comment>
<evidence type="ECO:0000256" key="7">
    <source>
        <dbReference type="ARBA" id="ARBA00023033"/>
    </source>
</evidence>
<evidence type="ECO:0000256" key="1">
    <source>
        <dbReference type="ARBA" id="ARBA00001971"/>
    </source>
</evidence>
<evidence type="ECO:0008006" key="12">
    <source>
        <dbReference type="Google" id="ProtNLM"/>
    </source>
</evidence>
<keyword evidence="11" id="KW-1185">Reference proteome</keyword>
<evidence type="ECO:0000313" key="10">
    <source>
        <dbReference type="EMBL" id="RVD81583.1"/>
    </source>
</evidence>
<proteinExistence type="inferred from homology"/>
<dbReference type="PRINTS" id="PR00463">
    <property type="entry name" value="EP450I"/>
</dbReference>
<dbReference type="GO" id="GO:0020037">
    <property type="term" value="F:heme binding"/>
    <property type="evidence" value="ECO:0007669"/>
    <property type="project" value="InterPro"/>
</dbReference>
<dbReference type="CDD" id="cd11065">
    <property type="entry name" value="CYP64-like"/>
    <property type="match status" value="1"/>
</dbReference>
<keyword evidence="3 8" id="KW-0349">Heme</keyword>
<evidence type="ECO:0000256" key="4">
    <source>
        <dbReference type="ARBA" id="ARBA00022723"/>
    </source>
</evidence>
<dbReference type="EMBL" id="SAEB01000012">
    <property type="protein sequence ID" value="RVD81583.1"/>
    <property type="molecule type" value="Genomic_DNA"/>
</dbReference>
<dbReference type="InterPro" id="IPR002401">
    <property type="entry name" value="Cyt_P450_E_grp-I"/>
</dbReference>
<keyword evidence="4 8" id="KW-0479">Metal-binding</keyword>
<reference evidence="10 11" key="1">
    <citation type="submission" date="2019-01" db="EMBL/GenBank/DDBJ databases">
        <title>Intercellular communication is required for trap formation in the nematode-trapping fungus Duddingtonia flagrans.</title>
        <authorList>
            <person name="Youssar L."/>
            <person name="Wernet V."/>
            <person name="Hensel N."/>
            <person name="Hildebrandt H.-G."/>
            <person name="Fischer R."/>
        </authorList>
    </citation>
    <scope>NUCLEOTIDE SEQUENCE [LARGE SCALE GENOMIC DNA]</scope>
    <source>
        <strain evidence="10 11">CBS H-5679</strain>
    </source>
</reference>
<dbReference type="PROSITE" id="PS00086">
    <property type="entry name" value="CYTOCHROME_P450"/>
    <property type="match status" value="1"/>
</dbReference>
<accession>A0A436ZRZ7</accession>
<evidence type="ECO:0000256" key="9">
    <source>
        <dbReference type="RuleBase" id="RU000461"/>
    </source>
</evidence>
<keyword evidence="7 9" id="KW-0503">Monooxygenase</keyword>
<protein>
    <recommendedName>
        <fullName evidence="12">O-methylsterigmatocystin oxidoreductase</fullName>
    </recommendedName>
</protein>
<evidence type="ECO:0000313" key="11">
    <source>
        <dbReference type="Proteomes" id="UP000283090"/>
    </source>
</evidence>
<dbReference type="InterPro" id="IPR001128">
    <property type="entry name" value="Cyt_P450"/>
</dbReference>
<dbReference type="PANTHER" id="PTHR46300:SF7">
    <property type="entry name" value="P450, PUTATIVE (EUROFUNG)-RELATED"/>
    <property type="match status" value="1"/>
</dbReference>
<dbReference type="GO" id="GO:0005506">
    <property type="term" value="F:iron ion binding"/>
    <property type="evidence" value="ECO:0007669"/>
    <property type="project" value="InterPro"/>
</dbReference>
<dbReference type="PANTHER" id="PTHR46300">
    <property type="entry name" value="P450, PUTATIVE (EUROFUNG)-RELATED-RELATED"/>
    <property type="match status" value="1"/>
</dbReference>
<comment type="similarity">
    <text evidence="2 9">Belongs to the cytochrome P450 family.</text>
</comment>